<protein>
    <submittedName>
        <fullName evidence="1">Uncharacterized protein</fullName>
    </submittedName>
</protein>
<organism evidence="1 2">
    <name type="scientific">Paenibacillus allorhizosphaerae</name>
    <dbReference type="NCBI Taxonomy" id="2849866"/>
    <lineage>
        <taxon>Bacteria</taxon>
        <taxon>Bacillati</taxon>
        <taxon>Bacillota</taxon>
        <taxon>Bacilli</taxon>
        <taxon>Bacillales</taxon>
        <taxon>Paenibacillaceae</taxon>
        <taxon>Paenibacillus</taxon>
    </lineage>
</organism>
<gene>
    <name evidence="1" type="ORF">PAECIP111802_07205</name>
</gene>
<dbReference type="InterPro" id="IPR058600">
    <property type="entry name" value="YhjD-like"/>
</dbReference>
<reference evidence="1 2" key="1">
    <citation type="submission" date="2021-06" db="EMBL/GenBank/DDBJ databases">
        <authorList>
            <person name="Criscuolo A."/>
        </authorList>
    </citation>
    <scope>NUCLEOTIDE SEQUENCE [LARGE SCALE GENOMIC DNA]</scope>
    <source>
        <strain evidence="2">CIP 111802</strain>
    </source>
</reference>
<evidence type="ECO:0000313" key="2">
    <source>
        <dbReference type="Proteomes" id="UP000730618"/>
    </source>
</evidence>
<dbReference type="RefSeq" id="WP_218103324.1">
    <property type="nucleotide sequence ID" value="NZ_CAJVCE010000050.1"/>
</dbReference>
<proteinExistence type="predicted"/>
<name>A0ABN7TWZ4_9BACL</name>
<keyword evidence="2" id="KW-1185">Reference proteome</keyword>
<evidence type="ECO:0000313" key="1">
    <source>
        <dbReference type="EMBL" id="CAG7658891.1"/>
    </source>
</evidence>
<sequence>MSKLDGNERWKSKMLLTEHKEQYDNRNEAKNTHLRNRPTEDELVMIRDYILLPYMLSMAQKSIDDIENSNNILKQLYLTAGRVVMDKISDDLYSLRRELSKRNIKIMGDEHVEMIVYHRFICRGYEDRFGMVRDVMRSEISIRLSKYLKEIVGRLVANGH</sequence>
<dbReference type="EMBL" id="CAJVCE010000050">
    <property type="protein sequence ID" value="CAG7658891.1"/>
    <property type="molecule type" value="Genomic_DNA"/>
</dbReference>
<dbReference type="Proteomes" id="UP000730618">
    <property type="component" value="Unassembled WGS sequence"/>
</dbReference>
<comment type="caution">
    <text evidence="1">The sequence shown here is derived from an EMBL/GenBank/DDBJ whole genome shotgun (WGS) entry which is preliminary data.</text>
</comment>
<accession>A0ABN7TWZ4</accession>
<dbReference type="Pfam" id="PF26325">
    <property type="entry name" value="YhjD"/>
    <property type="match status" value="1"/>
</dbReference>